<accession>A0A7L4P6V2</accession>
<protein>
    <submittedName>
        <fullName evidence="1">Uncharacterized protein</fullName>
    </submittedName>
</protein>
<organism evidence="1 2">
    <name type="scientific">Pyrobaculum arsenaticum</name>
    <dbReference type="NCBI Taxonomy" id="121277"/>
    <lineage>
        <taxon>Archaea</taxon>
        <taxon>Thermoproteota</taxon>
        <taxon>Thermoprotei</taxon>
        <taxon>Thermoproteales</taxon>
        <taxon>Thermoproteaceae</taxon>
        <taxon>Pyrobaculum</taxon>
    </lineage>
</organism>
<comment type="caution">
    <text evidence="1">The sequence shown here is derived from an EMBL/GenBank/DDBJ whole genome shotgun (WGS) entry which is preliminary data.</text>
</comment>
<keyword evidence="2" id="KW-1185">Reference proteome</keyword>
<sequence length="70" mass="7514">MRALVLGVLLLALSALAYNVFWEEFVHRDVGSCPYPNPQGKFLEVGPNYAVFDTGGDPSVMGVLRVGCGV</sequence>
<dbReference type="GeneID" id="5055138"/>
<evidence type="ECO:0000313" key="2">
    <source>
        <dbReference type="Proteomes" id="UP000554766"/>
    </source>
</evidence>
<name>A0A7L4P6V2_9CREN</name>
<dbReference type="EMBL" id="JAAVJF010000001">
    <property type="protein sequence ID" value="NYR14771.1"/>
    <property type="molecule type" value="Genomic_DNA"/>
</dbReference>
<dbReference type="AlphaFoldDB" id="A0A7L4P6V2"/>
<dbReference type="Proteomes" id="UP000554766">
    <property type="component" value="Unassembled WGS sequence"/>
</dbReference>
<gene>
    <name evidence="1" type="ORF">HC235_02090</name>
</gene>
<reference evidence="1 2" key="1">
    <citation type="journal article" date="2020" name="Nat. Commun.">
        <title>The structures of two archaeal type IV pili illuminate evolutionary relationships.</title>
        <authorList>
            <person name="Wang F."/>
            <person name="Baquero D.P."/>
            <person name="Su Z."/>
            <person name="Beltran L.C."/>
            <person name="Prangishvili D."/>
            <person name="Krupovic M."/>
            <person name="Egelman E.H."/>
        </authorList>
    </citation>
    <scope>NUCLEOTIDE SEQUENCE [LARGE SCALE GENOMIC DNA]</scope>
    <source>
        <strain evidence="1 2">2GA</strain>
    </source>
</reference>
<evidence type="ECO:0000313" key="1">
    <source>
        <dbReference type="EMBL" id="NYR14771.1"/>
    </source>
</evidence>
<proteinExistence type="predicted"/>
<dbReference type="RefSeq" id="WP_011900195.1">
    <property type="nucleotide sequence ID" value="NZ_JAAVJF010000001.1"/>
</dbReference>